<dbReference type="InterPro" id="IPR011200">
    <property type="entry name" value="UCP012608"/>
</dbReference>
<dbReference type="AlphaFoldDB" id="A0A931CBZ2"/>
<evidence type="ECO:0000256" key="1">
    <source>
        <dbReference type="ARBA" id="ARBA00023115"/>
    </source>
</evidence>
<dbReference type="PANTHER" id="PTHR43317:SF3">
    <property type="entry name" value="BLR2883 PROTEIN"/>
    <property type="match status" value="1"/>
</dbReference>
<dbReference type="GO" id="GO:0006596">
    <property type="term" value="P:polyamine biosynthetic process"/>
    <property type="evidence" value="ECO:0007669"/>
    <property type="project" value="UniProtKB-KW"/>
</dbReference>
<reference evidence="2" key="1">
    <citation type="submission" date="2020-11" db="EMBL/GenBank/DDBJ databases">
        <title>Isolation and identification of active actinomycetes.</title>
        <authorList>
            <person name="Sun X."/>
        </authorList>
    </citation>
    <scope>NUCLEOTIDE SEQUENCE</scope>
    <source>
        <strain evidence="2">NEAU-A11</strain>
    </source>
</reference>
<dbReference type="Pfam" id="PF01564">
    <property type="entry name" value="Spermine_synth"/>
    <property type="match status" value="1"/>
</dbReference>
<proteinExistence type="predicted"/>
<keyword evidence="3" id="KW-1185">Reference proteome</keyword>
<evidence type="ECO:0000313" key="3">
    <source>
        <dbReference type="Proteomes" id="UP000598146"/>
    </source>
</evidence>
<gene>
    <name evidence="2" type="ORF">I4J89_24545</name>
</gene>
<accession>A0A931CBZ2</accession>
<dbReference type="CDD" id="cd02440">
    <property type="entry name" value="AdoMet_MTases"/>
    <property type="match status" value="1"/>
</dbReference>
<name>A0A931CBZ2_9ACTN</name>
<dbReference type="Proteomes" id="UP000598146">
    <property type="component" value="Unassembled WGS sequence"/>
</dbReference>
<dbReference type="SUPFAM" id="SSF53335">
    <property type="entry name" value="S-adenosyl-L-methionine-dependent methyltransferases"/>
    <property type="match status" value="1"/>
</dbReference>
<dbReference type="PANTHER" id="PTHR43317">
    <property type="entry name" value="THERMOSPERMINE SYNTHASE ACAULIS5"/>
    <property type="match status" value="1"/>
</dbReference>
<dbReference type="Pfam" id="PF10094">
    <property type="entry name" value="DUF2332"/>
    <property type="match status" value="1"/>
</dbReference>
<comment type="caution">
    <text evidence="2">The sequence shown here is derived from an EMBL/GenBank/DDBJ whole genome shotgun (WGS) entry which is preliminary data.</text>
</comment>
<protein>
    <submittedName>
        <fullName evidence="2">DUF2332 family protein</fullName>
    </submittedName>
</protein>
<dbReference type="EMBL" id="JADQTO010000012">
    <property type="protein sequence ID" value="MBG0564622.1"/>
    <property type="molecule type" value="Genomic_DNA"/>
</dbReference>
<keyword evidence="1" id="KW-0620">Polyamine biosynthesis</keyword>
<evidence type="ECO:0000313" key="2">
    <source>
        <dbReference type="EMBL" id="MBG0564622.1"/>
    </source>
</evidence>
<sequence length="524" mass="56535">MDTVERVTTDRGELVLRHRNGHYELISNGVFLMDTRSGDSERAMIREALAAAGPRPRLLIGGLGVGFSLAEAVRSDAAEIVVVEIEPAVVNWHRGVLRPYSAGALDDPRVRVVTADLIAWLETTTDRYDAICLDVDNGPDWIVFAANSRLYAPAGLDLLRARLTPGGVLAIWSAADSPRFAAELDRAVGPTRTVRIPVPRGEPDVVHVASSAIMTTAMTYAEFAAREAAGESPAYEQLATAVSHDARLLARLDTLPAAKRQPNLIFAVVQFLGGPVTDPAAFLEFTAANWSVVEEHIRARATQTNEPARCALLLPVLATLPQPLALLEVGASAGLNLFPDRYAYRYGEHRIGDGEPVLDCTLTGAAPPDRVPEVAWRAGLDLNPLDVTDPADARWLQALIWPEQEHRRARLRAAARVAAADPPHLVRGDLVDDLPALAAQAPAGATLVVFHTSVLYQVPAARRQAFIDLVRGLPAHWIAVENPSVIAHDNLPNPPGETLHNVLSLDGKPLAWARAHGDALTWFG</sequence>
<dbReference type="InterPro" id="IPR029063">
    <property type="entry name" value="SAM-dependent_MTases_sf"/>
</dbReference>
<organism evidence="2 3">
    <name type="scientific">Actinoplanes aureus</name>
    <dbReference type="NCBI Taxonomy" id="2792083"/>
    <lineage>
        <taxon>Bacteria</taxon>
        <taxon>Bacillati</taxon>
        <taxon>Actinomycetota</taxon>
        <taxon>Actinomycetes</taxon>
        <taxon>Micromonosporales</taxon>
        <taxon>Micromonosporaceae</taxon>
        <taxon>Actinoplanes</taxon>
    </lineage>
</organism>
<dbReference type="Gene3D" id="3.40.50.150">
    <property type="entry name" value="Vaccinia Virus protein VP39"/>
    <property type="match status" value="1"/>
</dbReference>